<keyword evidence="3" id="KW-1185">Reference proteome</keyword>
<evidence type="ECO:0000259" key="1">
    <source>
        <dbReference type="Pfam" id="PF17921"/>
    </source>
</evidence>
<name>A0AAD5J4Q2_ACENE</name>
<dbReference type="EMBL" id="JAJSOW010000100">
    <property type="protein sequence ID" value="KAI9186145.1"/>
    <property type="molecule type" value="Genomic_DNA"/>
</dbReference>
<comment type="caution">
    <text evidence="2">The sequence shown here is derived from an EMBL/GenBank/DDBJ whole genome shotgun (WGS) entry which is preliminary data.</text>
</comment>
<dbReference type="PANTHER" id="PTHR48475">
    <property type="entry name" value="RIBONUCLEASE H"/>
    <property type="match status" value="1"/>
</dbReference>
<dbReference type="Proteomes" id="UP001064489">
    <property type="component" value="Chromosome 3"/>
</dbReference>
<dbReference type="InterPro" id="IPR041588">
    <property type="entry name" value="Integrase_H2C2"/>
</dbReference>
<reference evidence="2" key="1">
    <citation type="journal article" date="2022" name="Plant J.">
        <title>Strategies of tolerance reflected in two North American maple genomes.</title>
        <authorList>
            <person name="McEvoy S.L."/>
            <person name="Sezen U.U."/>
            <person name="Trouern-Trend A."/>
            <person name="McMahon S.M."/>
            <person name="Schaberg P.G."/>
            <person name="Yang J."/>
            <person name="Wegrzyn J.L."/>
            <person name="Swenson N.G."/>
        </authorList>
    </citation>
    <scope>NUCLEOTIDE SEQUENCE</scope>
    <source>
        <strain evidence="2">91603</strain>
    </source>
</reference>
<dbReference type="PANTHER" id="PTHR48475:SF2">
    <property type="entry name" value="RIBONUCLEASE H"/>
    <property type="match status" value="1"/>
</dbReference>
<dbReference type="Pfam" id="PF17921">
    <property type="entry name" value="Integrase_H2C2"/>
    <property type="match status" value="1"/>
</dbReference>
<dbReference type="AlphaFoldDB" id="A0AAD5J4Q2"/>
<dbReference type="Gene3D" id="1.10.340.70">
    <property type="match status" value="1"/>
</dbReference>
<accession>A0AAD5J4Q2</accession>
<evidence type="ECO:0000313" key="3">
    <source>
        <dbReference type="Proteomes" id="UP001064489"/>
    </source>
</evidence>
<sequence>MSGFKVMRMEQIPREKNHRADVLAKITADGYLYRKGKSLPLLRCLHPGGATWALSEVHSGDCGNHAADETLAYQILRMGYFWLTVHQDAKQFAQSCEACQKTANLHHLPPERLSSISTPYPFAI</sequence>
<feature type="domain" description="Integrase zinc-binding" evidence="1">
    <location>
        <begin position="54"/>
        <end position="102"/>
    </location>
</feature>
<proteinExistence type="predicted"/>
<reference evidence="2" key="2">
    <citation type="submission" date="2023-02" db="EMBL/GenBank/DDBJ databases">
        <authorList>
            <person name="Swenson N.G."/>
            <person name="Wegrzyn J.L."/>
            <person name="Mcevoy S.L."/>
        </authorList>
    </citation>
    <scope>NUCLEOTIDE SEQUENCE</scope>
    <source>
        <strain evidence="2">91603</strain>
        <tissue evidence="2">Leaf</tissue>
    </source>
</reference>
<gene>
    <name evidence="2" type="ORF">LWI28_014173</name>
</gene>
<protein>
    <recommendedName>
        <fullName evidence="1">Integrase zinc-binding domain-containing protein</fullName>
    </recommendedName>
</protein>
<evidence type="ECO:0000313" key="2">
    <source>
        <dbReference type="EMBL" id="KAI9186145.1"/>
    </source>
</evidence>
<organism evidence="2 3">
    <name type="scientific">Acer negundo</name>
    <name type="common">Box elder</name>
    <dbReference type="NCBI Taxonomy" id="4023"/>
    <lineage>
        <taxon>Eukaryota</taxon>
        <taxon>Viridiplantae</taxon>
        <taxon>Streptophyta</taxon>
        <taxon>Embryophyta</taxon>
        <taxon>Tracheophyta</taxon>
        <taxon>Spermatophyta</taxon>
        <taxon>Magnoliopsida</taxon>
        <taxon>eudicotyledons</taxon>
        <taxon>Gunneridae</taxon>
        <taxon>Pentapetalae</taxon>
        <taxon>rosids</taxon>
        <taxon>malvids</taxon>
        <taxon>Sapindales</taxon>
        <taxon>Sapindaceae</taxon>
        <taxon>Hippocastanoideae</taxon>
        <taxon>Acereae</taxon>
        <taxon>Acer</taxon>
    </lineage>
</organism>